<dbReference type="EMBL" id="MNPJ01000007">
    <property type="protein sequence ID" value="OQS55542.1"/>
    <property type="molecule type" value="Genomic_DNA"/>
</dbReference>
<keyword evidence="2" id="KW-1185">Reference proteome</keyword>
<proteinExistence type="predicted"/>
<dbReference type="OrthoDB" id="6625994at2759"/>
<accession>A0A1W0E8K6</accession>
<protein>
    <submittedName>
        <fullName evidence="1">Uncharacterized protein</fullName>
    </submittedName>
</protein>
<sequence length="116" mass="14120">MDYFLEDDVFTEDEEYELSLSVEKRREKIRNVLLNNKSKGFDFLFLKNIKFLKIFVGFVYELDLIDELLDFIAENIKYNDRYENFLNQILNNKTLLDNYIKKEKNIKTPCNEKQKE</sequence>
<name>A0A1W0E8K6_9MICR</name>
<dbReference type="VEuPathDB" id="MicrosporidiaDB:EHP00_2334"/>
<reference evidence="1 2" key="1">
    <citation type="journal article" date="2017" name="Environ. Microbiol.">
        <title>Decay of the glycolytic pathway and adaptation to intranuclear parasitism within Enterocytozoonidae microsporidia.</title>
        <authorList>
            <person name="Wiredu Boakye D."/>
            <person name="Jaroenlak P."/>
            <person name="Prachumwat A."/>
            <person name="Williams T.A."/>
            <person name="Bateman K.S."/>
            <person name="Itsathitphaisarn O."/>
            <person name="Sritunyalucksana K."/>
            <person name="Paszkiewicz K.H."/>
            <person name="Moore K.A."/>
            <person name="Stentiford G.D."/>
            <person name="Williams B.A."/>
        </authorList>
    </citation>
    <scope>NUCLEOTIDE SEQUENCE [LARGE SCALE GENOMIC DNA]</scope>
    <source>
        <strain evidence="1 2">TH1</strain>
    </source>
</reference>
<comment type="caution">
    <text evidence="1">The sequence shown here is derived from an EMBL/GenBank/DDBJ whole genome shotgun (WGS) entry which is preliminary data.</text>
</comment>
<evidence type="ECO:0000313" key="2">
    <source>
        <dbReference type="Proteomes" id="UP000192758"/>
    </source>
</evidence>
<organism evidence="1 2">
    <name type="scientific">Ecytonucleospora hepatopenaei</name>
    <dbReference type="NCBI Taxonomy" id="646526"/>
    <lineage>
        <taxon>Eukaryota</taxon>
        <taxon>Fungi</taxon>
        <taxon>Fungi incertae sedis</taxon>
        <taxon>Microsporidia</taxon>
        <taxon>Enterocytozoonidae</taxon>
        <taxon>Ecytonucleospora</taxon>
    </lineage>
</organism>
<gene>
    <name evidence="1" type="ORF">EHP00_2334</name>
</gene>
<evidence type="ECO:0000313" key="1">
    <source>
        <dbReference type="EMBL" id="OQS55542.1"/>
    </source>
</evidence>
<dbReference type="Proteomes" id="UP000192758">
    <property type="component" value="Unassembled WGS sequence"/>
</dbReference>
<dbReference type="AlphaFoldDB" id="A0A1W0E8K6"/>